<dbReference type="InterPro" id="IPR000073">
    <property type="entry name" value="AB_hydrolase_1"/>
</dbReference>
<comment type="caution">
    <text evidence="2">The sequence shown here is derived from an EMBL/GenBank/DDBJ whole genome shotgun (WGS) entry which is preliminary data.</text>
</comment>
<gene>
    <name evidence="2" type="ORF">EF096_14440</name>
</gene>
<dbReference type="InterPro" id="IPR008220">
    <property type="entry name" value="HAT_MetX-like"/>
</dbReference>
<dbReference type="PANTHER" id="PTHR32268:SF15">
    <property type="entry name" value="HOMOSERINE ACETYLTRANSFERASE FAMILY PROTEIN (AFU_ORTHOLOGUE AFUA_1G15350)"/>
    <property type="match status" value="1"/>
</dbReference>
<dbReference type="NCBIfam" id="NF005757">
    <property type="entry name" value="PRK07581.1"/>
    <property type="match status" value="1"/>
</dbReference>
<dbReference type="EMBL" id="RKKU01000020">
    <property type="protein sequence ID" value="ROZ82694.1"/>
    <property type="molecule type" value="Genomic_DNA"/>
</dbReference>
<evidence type="ECO:0000313" key="3">
    <source>
        <dbReference type="Proteomes" id="UP000275199"/>
    </source>
</evidence>
<dbReference type="Gene3D" id="3.40.50.1820">
    <property type="entry name" value="alpha/beta hydrolase"/>
    <property type="match status" value="1"/>
</dbReference>
<proteinExistence type="predicted"/>
<accession>A0ABX9XFE6</accession>
<name>A0ABX9XFE6_9PSED</name>
<keyword evidence="2" id="KW-0378">Hydrolase</keyword>
<feature type="domain" description="AB hydrolase-1" evidence="1">
    <location>
        <begin position="44"/>
        <end position="317"/>
    </location>
</feature>
<dbReference type="Proteomes" id="UP000275199">
    <property type="component" value="Unassembled WGS sequence"/>
</dbReference>
<dbReference type="PANTHER" id="PTHR32268">
    <property type="entry name" value="HOMOSERINE O-ACETYLTRANSFERASE"/>
    <property type="match status" value="1"/>
</dbReference>
<evidence type="ECO:0000259" key="1">
    <source>
        <dbReference type="Pfam" id="PF00561"/>
    </source>
</evidence>
<reference evidence="2 3" key="1">
    <citation type="submission" date="2018-11" db="EMBL/GenBank/DDBJ databases">
        <authorList>
            <person name="Jang G.I."/>
            <person name="Hwang C.Y."/>
        </authorList>
    </citation>
    <scope>NUCLEOTIDE SEQUENCE [LARGE SCALE GENOMIC DNA]</scope>
    <source>
        <strain evidence="2 3">SSM26</strain>
    </source>
</reference>
<dbReference type="GO" id="GO:0016787">
    <property type="term" value="F:hydrolase activity"/>
    <property type="evidence" value="ECO:0007669"/>
    <property type="project" value="UniProtKB-KW"/>
</dbReference>
<dbReference type="SUPFAM" id="SSF53474">
    <property type="entry name" value="alpha/beta-Hydrolases"/>
    <property type="match status" value="1"/>
</dbReference>
<dbReference type="PIRSF" id="PIRSF000443">
    <property type="entry name" value="Homoser_Ac_trans"/>
    <property type="match status" value="1"/>
</dbReference>
<evidence type="ECO:0000313" key="2">
    <source>
        <dbReference type="EMBL" id="ROZ82694.1"/>
    </source>
</evidence>
<protein>
    <submittedName>
        <fullName evidence="2">Alpha/beta fold hydrolase</fullName>
    </submittedName>
</protein>
<keyword evidence="3" id="KW-1185">Reference proteome</keyword>
<dbReference type="Pfam" id="PF00561">
    <property type="entry name" value="Abhydrolase_1"/>
    <property type="match status" value="1"/>
</dbReference>
<organism evidence="2 3">
    <name type="scientific">Pseudomonas neustonica</name>
    <dbReference type="NCBI Taxonomy" id="2487346"/>
    <lineage>
        <taxon>Bacteria</taxon>
        <taxon>Pseudomonadati</taxon>
        <taxon>Pseudomonadota</taxon>
        <taxon>Gammaproteobacteria</taxon>
        <taxon>Pseudomonadales</taxon>
        <taxon>Pseudomonadaceae</taxon>
        <taxon>Pseudomonas</taxon>
    </lineage>
</organism>
<dbReference type="InterPro" id="IPR029058">
    <property type="entry name" value="AB_hydrolase_fold"/>
</dbReference>
<sequence>MQKNQLFAKHFSVEEFKLQSGDTLFDATISYVQVGELNAQKDNLILLPTYYGGAHSGNLPFIGATGPLDPRRYCIVIPNLIGNGQSSSPSNSHPSQRGADFPHVSLYDNVQLQHQLIESRFGGAEIALVAGWSMGGMQALQWACLYPKQVKRVASICATARCWPHNFVFLEGIKAALTCDAVWQEGRYKSPPIAGLKAFGRVYAGWAYSQAFFRNQTYKELGFDSIEALLRFWEEDHLQQDANDLLAMLYTWQSADISNNPRFGGDMQAALGAIQAHSLIMPGSTDLYFTQEDAKSEADQISSATFSLLESDWGHCAGAPGRSPSNTKQIFSALSDLMNRG</sequence>
<dbReference type="RefSeq" id="WP_123890506.1">
    <property type="nucleotide sequence ID" value="NZ_RKKU01000020.1"/>
</dbReference>